<dbReference type="OrthoDB" id="9797603at2"/>
<dbReference type="STRING" id="112413.SAMN05421854_101927"/>
<dbReference type="Proteomes" id="UP000199137">
    <property type="component" value="Unassembled WGS sequence"/>
</dbReference>
<keyword evidence="2" id="KW-0808">Transferase</keyword>
<accession>A0A1I5F366</accession>
<dbReference type="Gene3D" id="3.30.200.20">
    <property type="entry name" value="Phosphorylase Kinase, domain 1"/>
    <property type="match status" value="1"/>
</dbReference>
<evidence type="ECO:0000259" key="1">
    <source>
        <dbReference type="Pfam" id="PF01636"/>
    </source>
</evidence>
<dbReference type="RefSeq" id="WP_093572281.1">
    <property type="nucleotide sequence ID" value="NZ_FOWC01000001.1"/>
</dbReference>
<evidence type="ECO:0000313" key="3">
    <source>
        <dbReference type="Proteomes" id="UP000199137"/>
    </source>
</evidence>
<protein>
    <submittedName>
        <fullName evidence="2">Predicted kinase, aminoglycoside phosphotransferase (APT) family</fullName>
    </submittedName>
</protein>
<keyword evidence="2" id="KW-0418">Kinase</keyword>
<proteinExistence type="predicted"/>
<sequence length="256" mass="28687">MSGEELGEGWDSVATLVDGRWVERRPKRDEVRAWLLRETRVLPWLAPQLPLSVPIPLVWRENPLVVRHELVPGEPGELTADDGRVLGRFLRALHSADVAKARELGAEPEVVALDAVPPLLGPLADRRRALLAEVQGYPADTVIHADLGPEHLLRQDGRLSGVIDWTDVSLGDPARDLAWLLHWTSAECVAAFSTEYEVTPELRRRARAWNQLGPWYEVTYGMENNRPDLVESGLDGTRARLAETSQPCREEKDRQG</sequence>
<organism evidence="2 3">
    <name type="scientific">Amycolatopsis rubida</name>
    <dbReference type="NCBI Taxonomy" id="112413"/>
    <lineage>
        <taxon>Bacteria</taxon>
        <taxon>Bacillati</taxon>
        <taxon>Actinomycetota</taxon>
        <taxon>Actinomycetes</taxon>
        <taxon>Pseudonocardiales</taxon>
        <taxon>Pseudonocardiaceae</taxon>
        <taxon>Amycolatopsis</taxon>
    </lineage>
</organism>
<evidence type="ECO:0000313" key="2">
    <source>
        <dbReference type="EMBL" id="SFO18194.1"/>
    </source>
</evidence>
<dbReference type="AlphaFoldDB" id="A0A1I5F366"/>
<dbReference type="InterPro" id="IPR011009">
    <property type="entry name" value="Kinase-like_dom_sf"/>
</dbReference>
<reference evidence="2 3" key="1">
    <citation type="submission" date="2016-10" db="EMBL/GenBank/DDBJ databases">
        <authorList>
            <person name="de Groot N.N."/>
        </authorList>
    </citation>
    <scope>NUCLEOTIDE SEQUENCE [LARGE SCALE GENOMIC DNA]</scope>
    <source>
        <strain evidence="2 3">DSM 44637</strain>
    </source>
</reference>
<dbReference type="GO" id="GO:0016301">
    <property type="term" value="F:kinase activity"/>
    <property type="evidence" value="ECO:0007669"/>
    <property type="project" value="UniProtKB-KW"/>
</dbReference>
<dbReference type="SUPFAM" id="SSF56112">
    <property type="entry name" value="Protein kinase-like (PK-like)"/>
    <property type="match status" value="1"/>
</dbReference>
<dbReference type="Gene3D" id="3.90.1200.10">
    <property type="match status" value="1"/>
</dbReference>
<dbReference type="InterPro" id="IPR002575">
    <property type="entry name" value="Aminoglycoside_PTrfase"/>
</dbReference>
<gene>
    <name evidence="2" type="ORF">SAMN05421854_101927</name>
</gene>
<name>A0A1I5F366_9PSEU</name>
<dbReference type="EMBL" id="FOWC01000001">
    <property type="protein sequence ID" value="SFO18194.1"/>
    <property type="molecule type" value="Genomic_DNA"/>
</dbReference>
<feature type="domain" description="Aminoglycoside phosphotransferase" evidence="1">
    <location>
        <begin position="4"/>
        <end position="208"/>
    </location>
</feature>
<dbReference type="Pfam" id="PF01636">
    <property type="entry name" value="APH"/>
    <property type="match status" value="1"/>
</dbReference>